<dbReference type="InterPro" id="IPR050639">
    <property type="entry name" value="SSR_resolvase"/>
</dbReference>
<dbReference type="InterPro" id="IPR011109">
    <property type="entry name" value="DNA_bind_recombinase_dom"/>
</dbReference>
<dbReference type="HOGENOM" id="CLU_812911_0_0_7"/>
<evidence type="ECO:0000259" key="2">
    <source>
        <dbReference type="PROSITE" id="PS51736"/>
    </source>
</evidence>
<name>B8J6W1_ANAD2</name>
<dbReference type="InterPro" id="IPR036162">
    <property type="entry name" value="Resolvase-like_N_sf"/>
</dbReference>
<dbReference type="PROSITE" id="PS51736">
    <property type="entry name" value="RECOMBINASES_3"/>
    <property type="match status" value="1"/>
</dbReference>
<feature type="domain" description="Resolvase/invertase-type recombinase catalytic" evidence="2">
    <location>
        <begin position="12"/>
        <end position="162"/>
    </location>
</feature>
<proteinExistence type="predicted"/>
<dbReference type="SMART" id="SM00857">
    <property type="entry name" value="Resolvase"/>
    <property type="match status" value="1"/>
</dbReference>
<accession>B8J6W1</accession>
<evidence type="ECO:0000256" key="1">
    <source>
        <dbReference type="SAM" id="MobiDB-lite"/>
    </source>
</evidence>
<dbReference type="RefSeq" id="WP_015934845.1">
    <property type="nucleotide sequence ID" value="NC_011891.1"/>
</dbReference>
<keyword evidence="5" id="KW-1185">Reference proteome</keyword>
<dbReference type="InterPro" id="IPR038109">
    <property type="entry name" value="DNA_bind_recomb_sf"/>
</dbReference>
<dbReference type="Gene3D" id="3.40.50.1390">
    <property type="entry name" value="Resolvase, N-terminal catalytic domain"/>
    <property type="match status" value="1"/>
</dbReference>
<dbReference type="GO" id="GO:0000150">
    <property type="term" value="F:DNA strand exchange activity"/>
    <property type="evidence" value="ECO:0007669"/>
    <property type="project" value="InterPro"/>
</dbReference>
<dbReference type="Gene3D" id="3.90.1750.20">
    <property type="entry name" value="Putative Large Serine Recombinase, Chain B, Domain 2"/>
    <property type="match status" value="1"/>
</dbReference>
<feature type="domain" description="Recombinase" evidence="3">
    <location>
        <begin position="170"/>
        <end position="276"/>
    </location>
</feature>
<dbReference type="PROSITE" id="PS51737">
    <property type="entry name" value="RECOMBINASE_DNA_BIND"/>
    <property type="match status" value="1"/>
</dbReference>
<dbReference type="PANTHER" id="PTHR30461">
    <property type="entry name" value="DNA-INVERTASE FROM LAMBDOID PROPHAGE"/>
    <property type="match status" value="1"/>
</dbReference>
<protein>
    <submittedName>
        <fullName evidence="4">Resolvase domain protein</fullName>
    </submittedName>
</protein>
<evidence type="ECO:0000313" key="4">
    <source>
        <dbReference type="EMBL" id="ACL67083.1"/>
    </source>
</evidence>
<sequence length="341" mass="37478">MTIATAPSTGPRFIELIRVSTSAQADRDTPEDQRAALKRLRLARPGMLVETIEFAVSGAKATADRPDIRRLAQLADEVGFDEVRVRHLDRLTRHADPDEQEAVFGIIRRAHAVIVEADGSITDPRTMTGRILAIVRAEGAAEERRKIVERTVAGKRRAAQEGRLIIGFPPYGRRFDKMHGWTLDPERAEVYRSIFEMCLAGMSLREIAEVLNAKGIPSPLGRGDRRWLKRTVAHLIHSPGAVGRYTTYGATTQLEPIVDQVTQRRAIAQLTLNNKLSGPRPKVFTLLRKLASCGECGRASTQRCRVAETGAGSGSTSARAGAGGGSRASLSRTWTRDSWPR</sequence>
<dbReference type="Pfam" id="PF00239">
    <property type="entry name" value="Resolvase"/>
    <property type="match status" value="1"/>
</dbReference>
<dbReference type="Pfam" id="PF07508">
    <property type="entry name" value="Recombinase"/>
    <property type="match status" value="1"/>
</dbReference>
<dbReference type="GO" id="GO:0003677">
    <property type="term" value="F:DNA binding"/>
    <property type="evidence" value="ECO:0007669"/>
    <property type="project" value="InterPro"/>
</dbReference>
<dbReference type="CDD" id="cd00338">
    <property type="entry name" value="Ser_Recombinase"/>
    <property type="match status" value="1"/>
</dbReference>
<evidence type="ECO:0000313" key="5">
    <source>
        <dbReference type="Proteomes" id="UP000007089"/>
    </source>
</evidence>
<dbReference type="InterPro" id="IPR006119">
    <property type="entry name" value="Resolv_N"/>
</dbReference>
<gene>
    <name evidence="4" type="ordered locus">A2cp1_3757</name>
</gene>
<evidence type="ECO:0000259" key="3">
    <source>
        <dbReference type="PROSITE" id="PS51737"/>
    </source>
</evidence>
<organism evidence="4 5">
    <name type="scientific">Anaeromyxobacter dehalogenans (strain ATCC BAA-258 / DSM 21875 / 2CP-1)</name>
    <dbReference type="NCBI Taxonomy" id="455488"/>
    <lineage>
        <taxon>Bacteria</taxon>
        <taxon>Pseudomonadati</taxon>
        <taxon>Myxococcota</taxon>
        <taxon>Myxococcia</taxon>
        <taxon>Myxococcales</taxon>
        <taxon>Cystobacterineae</taxon>
        <taxon>Anaeromyxobacteraceae</taxon>
        <taxon>Anaeromyxobacter</taxon>
    </lineage>
</organism>
<dbReference type="AlphaFoldDB" id="B8J6W1"/>
<dbReference type="SUPFAM" id="SSF53041">
    <property type="entry name" value="Resolvase-like"/>
    <property type="match status" value="1"/>
</dbReference>
<feature type="region of interest" description="Disordered" evidence="1">
    <location>
        <begin position="308"/>
        <end position="341"/>
    </location>
</feature>
<dbReference type="Proteomes" id="UP000007089">
    <property type="component" value="Chromosome"/>
</dbReference>
<dbReference type="PANTHER" id="PTHR30461:SF23">
    <property type="entry name" value="DNA RECOMBINASE-RELATED"/>
    <property type="match status" value="1"/>
</dbReference>
<dbReference type="KEGG" id="acp:A2cp1_3757"/>
<dbReference type="EMBL" id="CP001359">
    <property type="protein sequence ID" value="ACL67083.1"/>
    <property type="molecule type" value="Genomic_DNA"/>
</dbReference>
<reference evidence="4" key="1">
    <citation type="submission" date="2009-01" db="EMBL/GenBank/DDBJ databases">
        <title>Complete sequence of Anaeromyxobacter dehalogenans 2CP-1.</title>
        <authorList>
            <consortium name="US DOE Joint Genome Institute"/>
            <person name="Lucas S."/>
            <person name="Copeland A."/>
            <person name="Lapidus A."/>
            <person name="Glavina del Rio T."/>
            <person name="Dalin E."/>
            <person name="Tice H."/>
            <person name="Bruce D."/>
            <person name="Goodwin L."/>
            <person name="Pitluck S."/>
            <person name="Saunders E."/>
            <person name="Brettin T."/>
            <person name="Detter J.C."/>
            <person name="Han C."/>
            <person name="Larimer F."/>
            <person name="Land M."/>
            <person name="Hauser L."/>
            <person name="Kyrpides N."/>
            <person name="Ovchinnikova G."/>
            <person name="Beliaev A.S."/>
            <person name="Richardson P."/>
        </authorList>
    </citation>
    <scope>NUCLEOTIDE SEQUENCE</scope>
    <source>
        <strain evidence="4">2CP-1</strain>
    </source>
</reference>